<keyword evidence="3" id="KW-1185">Reference proteome</keyword>
<accession>A0A319DH12</accession>
<evidence type="ECO:0000313" key="2">
    <source>
        <dbReference type="EMBL" id="PYH96706.1"/>
    </source>
</evidence>
<dbReference type="VEuPathDB" id="FungiDB:BO71DRAFT_348542"/>
<dbReference type="Proteomes" id="UP000247810">
    <property type="component" value="Unassembled WGS sequence"/>
</dbReference>
<gene>
    <name evidence="2" type="ORF">BO71DRAFT_348542</name>
</gene>
<sequence>MDEIATMSDTMVYRQAFAVFSQSIPASIRRRIPRLYGSIHRPTNSDINFAAKDSAANEHHSSSVNPIIQASAESKLEYWRSLSDTPLGAAFQRPSTASSDSNGRDSCISSMSEESQEETDVSSFENGRPGHLFGPTMRKYESDSGLLWDRIVPAVSILQNACYQARQRQCDSQHIRSLYITAIGYCLDGLPDELNQKEITIIENNFPSRINASWLAAICPGQHVTEAGDKPYIHRLLASGIVQLFIILQFLTPYFKLIIDYLYQFDQSHQISKRAMISMRDAFDSVSRAGVNWGLAVSNTSESKGYASVLKCASWLVIGIAGGIYEGVEKGMVIVELKQPPHDEKVSVQRSEK</sequence>
<protein>
    <submittedName>
        <fullName evidence="2">Uncharacterized protein</fullName>
    </submittedName>
</protein>
<name>A0A319DH12_9EURO</name>
<dbReference type="OrthoDB" id="190201at2759"/>
<proteinExistence type="predicted"/>
<dbReference type="EMBL" id="KZ825834">
    <property type="protein sequence ID" value="PYH96706.1"/>
    <property type="molecule type" value="Genomic_DNA"/>
</dbReference>
<reference evidence="2 3" key="1">
    <citation type="submission" date="2018-02" db="EMBL/GenBank/DDBJ databases">
        <title>The genomes of Aspergillus section Nigri reveals drivers in fungal speciation.</title>
        <authorList>
            <consortium name="DOE Joint Genome Institute"/>
            <person name="Vesth T.C."/>
            <person name="Nybo J."/>
            <person name="Theobald S."/>
            <person name="Brandl J."/>
            <person name="Frisvad J.C."/>
            <person name="Nielsen K.F."/>
            <person name="Lyhne E.K."/>
            <person name="Kogle M.E."/>
            <person name="Kuo A."/>
            <person name="Riley R."/>
            <person name="Clum A."/>
            <person name="Nolan M."/>
            <person name="Lipzen A."/>
            <person name="Salamov A."/>
            <person name="Henrissat B."/>
            <person name="Wiebenga A."/>
            <person name="De vries R.P."/>
            <person name="Grigoriev I.V."/>
            <person name="Mortensen U.H."/>
            <person name="Andersen M.R."/>
            <person name="Baker S.E."/>
        </authorList>
    </citation>
    <scope>NUCLEOTIDE SEQUENCE [LARGE SCALE GENOMIC DNA]</scope>
    <source>
        <strain evidence="2 3">CBS 707.79</strain>
    </source>
</reference>
<evidence type="ECO:0000313" key="3">
    <source>
        <dbReference type="Proteomes" id="UP000247810"/>
    </source>
</evidence>
<organism evidence="2 3">
    <name type="scientific">Aspergillus ellipticus CBS 707.79</name>
    <dbReference type="NCBI Taxonomy" id="1448320"/>
    <lineage>
        <taxon>Eukaryota</taxon>
        <taxon>Fungi</taxon>
        <taxon>Dikarya</taxon>
        <taxon>Ascomycota</taxon>
        <taxon>Pezizomycotina</taxon>
        <taxon>Eurotiomycetes</taxon>
        <taxon>Eurotiomycetidae</taxon>
        <taxon>Eurotiales</taxon>
        <taxon>Aspergillaceae</taxon>
        <taxon>Aspergillus</taxon>
        <taxon>Aspergillus subgen. Circumdati</taxon>
    </lineage>
</organism>
<feature type="region of interest" description="Disordered" evidence="1">
    <location>
        <begin position="90"/>
        <end position="133"/>
    </location>
</feature>
<dbReference type="AlphaFoldDB" id="A0A319DH12"/>
<evidence type="ECO:0000256" key="1">
    <source>
        <dbReference type="SAM" id="MobiDB-lite"/>
    </source>
</evidence>